<proteinExistence type="predicted"/>
<keyword evidence="3" id="KW-1185">Reference proteome</keyword>
<sequence>MKILFVSMPSLHFFRWAEQLENSGHDVYWFDIVDGKQTNRLPWVKKINSWKIKWPKFKGRYFIKQKTPFLYRLLRPLIERRPEVAFEKLIIDLKPDLVHSFAMQVACVPIIHVMEKHPNQKWIYSSWGSDLFHLKSVKLKEEQVIRVLKRVNYFMSDCLRDYQIAKKYNFEGIYLGCFPGGGGYDFNTINKYSVMPAASRRTILVKGYQGSLGRCIQVLKALKNICDNVTQYKIIVFSADSEVMRFSNALKQETNLNISVLDKDKFLPQQEILKLMGKSIIYIGSSVSDGMPNTLLEAIIMGAFPIQSNPGGASAEVIIDNKNGLLIENPESTNEIQNLILKALKNDALIEQAFNFNQNEIKPMYEYETIKNQVFKAYRDAGTKNMGNE</sequence>
<dbReference type="OrthoDB" id="1411429at2"/>
<keyword evidence="2" id="KW-0808">Transferase</keyword>
<name>A0A1I1NZA7_9FLAO</name>
<evidence type="ECO:0000259" key="1">
    <source>
        <dbReference type="Pfam" id="PF00534"/>
    </source>
</evidence>
<evidence type="ECO:0000313" key="2">
    <source>
        <dbReference type="EMBL" id="SFD02662.1"/>
    </source>
</evidence>
<dbReference type="Gene3D" id="3.40.50.2000">
    <property type="entry name" value="Glycogen Phosphorylase B"/>
    <property type="match status" value="2"/>
</dbReference>
<dbReference type="SUPFAM" id="SSF53756">
    <property type="entry name" value="UDP-Glycosyltransferase/glycogen phosphorylase"/>
    <property type="match status" value="1"/>
</dbReference>
<accession>A0A1I1NZA7</accession>
<protein>
    <submittedName>
        <fullName evidence="2">Glycosyltransferase involved in cell wall bisynthesis</fullName>
    </submittedName>
</protein>
<organism evidence="2 3">
    <name type="scientific">Algibacter pectinivorans</name>
    <dbReference type="NCBI Taxonomy" id="870482"/>
    <lineage>
        <taxon>Bacteria</taxon>
        <taxon>Pseudomonadati</taxon>
        <taxon>Bacteroidota</taxon>
        <taxon>Flavobacteriia</taxon>
        <taxon>Flavobacteriales</taxon>
        <taxon>Flavobacteriaceae</taxon>
        <taxon>Algibacter</taxon>
    </lineage>
</organism>
<evidence type="ECO:0000313" key="3">
    <source>
        <dbReference type="Proteomes" id="UP000199439"/>
    </source>
</evidence>
<dbReference type="PANTHER" id="PTHR12526">
    <property type="entry name" value="GLYCOSYLTRANSFERASE"/>
    <property type="match status" value="1"/>
</dbReference>
<dbReference type="InterPro" id="IPR001296">
    <property type="entry name" value="Glyco_trans_1"/>
</dbReference>
<dbReference type="Pfam" id="PF00534">
    <property type="entry name" value="Glycos_transf_1"/>
    <property type="match status" value="1"/>
</dbReference>
<dbReference type="Proteomes" id="UP000199439">
    <property type="component" value="Unassembled WGS sequence"/>
</dbReference>
<dbReference type="EMBL" id="FOMI01000003">
    <property type="protein sequence ID" value="SFD02662.1"/>
    <property type="molecule type" value="Genomic_DNA"/>
</dbReference>
<dbReference type="RefSeq" id="WP_092849955.1">
    <property type="nucleotide sequence ID" value="NZ_FOMI01000003.1"/>
</dbReference>
<dbReference type="AlphaFoldDB" id="A0A1I1NZA7"/>
<dbReference type="STRING" id="870482.SAMN04487987_10327"/>
<gene>
    <name evidence="2" type="ORF">SAMN04487987_10327</name>
</gene>
<dbReference type="GO" id="GO:0016757">
    <property type="term" value="F:glycosyltransferase activity"/>
    <property type="evidence" value="ECO:0007669"/>
    <property type="project" value="InterPro"/>
</dbReference>
<reference evidence="3" key="1">
    <citation type="submission" date="2016-10" db="EMBL/GenBank/DDBJ databases">
        <authorList>
            <person name="Varghese N."/>
            <person name="Submissions S."/>
        </authorList>
    </citation>
    <scope>NUCLEOTIDE SEQUENCE [LARGE SCALE GENOMIC DNA]</scope>
    <source>
        <strain evidence="3">DSM 25730</strain>
    </source>
</reference>
<feature type="domain" description="Glycosyl transferase family 1" evidence="1">
    <location>
        <begin position="217"/>
        <end position="358"/>
    </location>
</feature>